<protein>
    <submittedName>
        <fullName evidence="1">Uncharacterized protein</fullName>
    </submittedName>
</protein>
<dbReference type="AlphaFoldDB" id="A0A976M4N2"/>
<dbReference type="OrthoDB" id="1711136at2759"/>
<dbReference type="SUPFAM" id="SSF52047">
    <property type="entry name" value="RNI-like"/>
    <property type="match status" value="1"/>
</dbReference>
<proteinExistence type="predicted"/>
<dbReference type="InterPro" id="IPR013083">
    <property type="entry name" value="Znf_RING/FYVE/PHD"/>
</dbReference>
<name>A0A976M4N2_THEOR</name>
<evidence type="ECO:0000313" key="1">
    <source>
        <dbReference type="EMBL" id="UKJ88337.1"/>
    </source>
</evidence>
<dbReference type="EMBL" id="CP056065">
    <property type="protein sequence ID" value="UKJ88337.1"/>
    <property type="molecule type" value="Genomic_DNA"/>
</dbReference>
<sequence>MALNKSNLKITTTLWRMYNQGTQTLAIRNLKRRIHLHGMCSMLDSGSCKTLIINQSLYPEIVLDILAEAANSQNKLTELYIDSWNVDYERFITLLRECIGAHQESLEVLTVKCRLPMDYLTMMFDFIPKTLKILDLSDNDITDSAFFNTFIKYIRTSDLEVIRFVNCKMKPHLINELVKLILKIEIPFALKKVDGLDFSTCDEIPKCVRQTMTEPLKLTRKRQMNYRDYSTIDNNEVSSHFMDYIRNVVFMKRLVGMDVRVWWPATKDDNRTSFAGRLWPAKIIMANPVDLIFVVKYDNDDIDHVPCKYVQPKNPFKYGGGLEPNYIYHLTGSGGNINGCANMKKELESNNSRVRVNNNDGRGNCGGSIIKADGFGSGGAYKSSVMDKTINNAGLGANTVVTDCGSKGYHFRSRKKNDIKVGGIHNSHNSTENVLSSRDHYKNSGVDRATNELLRTPEKTKTMTTSQADLTSCASARYTPRYENEFVCIKCGFVNNVEMCMRSEVDLESVESILGLDEKFKGNLLVPGEFCEFRDPLDQFRNDPSDYIGVVTKVNESEPLYECVCIYQDNEELISVYSKDVRRTLVVPWYNWVELTFKLLLARRKVFDKLKHNSPERKPSRYMQYSPNTSTDTMCGTSDYVVDTPVKINSKYSIDTSSSTTATPSHHSLSSFTPRELKFSSSSDAVFSVSESAESTPNRTYEKRDYATADGFEIEEETTPWGKLFEEGIEEYDVLNTSLYYLSPIKLEDLNEYLPPNPLEMKLITLNSYANLVCSKIKNHPKLHDDGTSNQMDTINLKLKSLTEFNEILQKELQYERDKNIELQSKFKCILCFDTEINCVLDPCTHFSFCHE</sequence>
<dbReference type="Gene3D" id="3.80.10.10">
    <property type="entry name" value="Ribonuclease Inhibitor"/>
    <property type="match status" value="1"/>
</dbReference>
<dbReference type="Proteomes" id="UP000244803">
    <property type="component" value="Chromosome 1"/>
</dbReference>
<accession>A0A976M4N2</accession>
<dbReference type="Gene3D" id="3.30.40.10">
    <property type="entry name" value="Zinc/RING finger domain, C3HC4 (zinc finger)"/>
    <property type="match status" value="1"/>
</dbReference>
<dbReference type="InterPro" id="IPR032675">
    <property type="entry name" value="LRR_dom_sf"/>
</dbReference>
<reference evidence="1" key="1">
    <citation type="submission" date="2022-07" db="EMBL/GenBank/DDBJ databases">
        <title>Evaluation of T. orientalis genome assembly methods using nanopore sequencing and analysis of variation between genomes.</title>
        <authorList>
            <person name="Yam J."/>
            <person name="Micallef M.L."/>
            <person name="Liu M."/>
            <person name="Djordjevic S.P."/>
            <person name="Bogema D.R."/>
            <person name="Jenkins C."/>
        </authorList>
    </citation>
    <scope>NUCLEOTIDE SEQUENCE</scope>
    <source>
        <strain evidence="1">Fish Creek</strain>
    </source>
</reference>
<evidence type="ECO:0000313" key="2">
    <source>
        <dbReference type="Proteomes" id="UP000244803"/>
    </source>
</evidence>
<organism evidence="1 2">
    <name type="scientific">Theileria orientalis</name>
    <dbReference type="NCBI Taxonomy" id="68886"/>
    <lineage>
        <taxon>Eukaryota</taxon>
        <taxon>Sar</taxon>
        <taxon>Alveolata</taxon>
        <taxon>Apicomplexa</taxon>
        <taxon>Aconoidasida</taxon>
        <taxon>Piroplasmida</taxon>
        <taxon>Theileriidae</taxon>
        <taxon>Theileria</taxon>
    </lineage>
</organism>
<gene>
    <name evidence="1" type="ORF">MACJ_000781</name>
</gene>